<dbReference type="Pfam" id="PF14486">
    <property type="entry name" value="DUF4432"/>
    <property type="match status" value="1"/>
</dbReference>
<dbReference type="CDD" id="cd09023">
    <property type="entry name" value="Aldose_epim_Ec_c4013"/>
    <property type="match status" value="1"/>
</dbReference>
<evidence type="ECO:0008006" key="3">
    <source>
        <dbReference type="Google" id="ProtNLM"/>
    </source>
</evidence>
<gene>
    <name evidence="1" type="ORF">LUCI_0137</name>
</gene>
<dbReference type="Gene3D" id="2.70.98.10">
    <property type="match status" value="1"/>
</dbReference>
<name>A0A498R0U0_9FIRM</name>
<keyword evidence="2" id="KW-1185">Reference proteome</keyword>
<dbReference type="OrthoDB" id="9791280at2"/>
<proteinExistence type="predicted"/>
<dbReference type="Proteomes" id="UP000277811">
    <property type="component" value="Unassembled WGS sequence"/>
</dbReference>
<evidence type="ECO:0000313" key="1">
    <source>
        <dbReference type="EMBL" id="VBB04931.1"/>
    </source>
</evidence>
<sequence>MADYLHSYLGHDSQLFGFEEHRLCGGRGDGMRLLQAKNGKGLEFTISLDRCADISRMSFKGNNLGYFAPCGYVGPQYYDDNKAGFLKSFTAGFLTTCGLTAVGSPCVDEGEELPLHGEISNIPSEEAYYYIDRENQIPELVLRATIRQAKIFAEKLELRREIRCSTAVNEIKITDIVKNNGCKPSPLMILYHFNIGYPLLAEQARLFIPSDSVLPRNEHAEKDIAIWNQVLPPQADFEEQCYYHSFAKNSNKAFAAIYNPNIKAGLAIDFDTQELDCFTQWKMMGIRDYVMGLEPGNCLPDGRDVMRKKGQLKFIRPGEEVTYHVNLRIIENEYKYKGGK</sequence>
<dbReference type="GO" id="GO:0030246">
    <property type="term" value="F:carbohydrate binding"/>
    <property type="evidence" value="ECO:0007669"/>
    <property type="project" value="InterPro"/>
</dbReference>
<dbReference type="InterPro" id="IPR027839">
    <property type="entry name" value="DUF4432"/>
</dbReference>
<dbReference type="EMBL" id="UPPP01000051">
    <property type="protein sequence ID" value="VBB04931.1"/>
    <property type="molecule type" value="Genomic_DNA"/>
</dbReference>
<reference evidence="1 2" key="1">
    <citation type="submission" date="2018-06" db="EMBL/GenBank/DDBJ databases">
        <authorList>
            <person name="Strepis N."/>
        </authorList>
    </citation>
    <scope>NUCLEOTIDE SEQUENCE [LARGE SCALE GENOMIC DNA]</scope>
    <source>
        <strain evidence="1">LUCI</strain>
    </source>
</reference>
<organism evidence="1 2">
    <name type="scientific">Lucifera butyrica</name>
    <dbReference type="NCBI Taxonomy" id="1351585"/>
    <lineage>
        <taxon>Bacteria</taxon>
        <taxon>Bacillati</taxon>
        <taxon>Bacillota</taxon>
        <taxon>Negativicutes</taxon>
        <taxon>Veillonellales</taxon>
        <taxon>Veillonellaceae</taxon>
        <taxon>Lucifera</taxon>
    </lineage>
</organism>
<dbReference type="InterPro" id="IPR014718">
    <property type="entry name" value="GH-type_carb-bd"/>
</dbReference>
<protein>
    <recommendedName>
        <fullName evidence="3">DUF4432 family protein</fullName>
    </recommendedName>
</protein>
<dbReference type="AlphaFoldDB" id="A0A498R0U0"/>
<evidence type="ECO:0000313" key="2">
    <source>
        <dbReference type="Proteomes" id="UP000277811"/>
    </source>
</evidence>
<accession>A0A498R0U0</accession>
<dbReference type="RefSeq" id="WP_122625942.1">
    <property type="nucleotide sequence ID" value="NZ_UPPP01000051.1"/>
</dbReference>